<dbReference type="Pfam" id="PF00271">
    <property type="entry name" value="Helicase_C"/>
    <property type="match status" value="1"/>
</dbReference>
<dbReference type="PROSITE" id="PS51192">
    <property type="entry name" value="HELICASE_ATP_BIND_1"/>
    <property type="match status" value="1"/>
</dbReference>
<dbReference type="GO" id="GO:0016787">
    <property type="term" value="F:hydrolase activity"/>
    <property type="evidence" value="ECO:0007669"/>
    <property type="project" value="UniProtKB-KW"/>
</dbReference>
<keyword evidence="7" id="KW-0238">DNA-binding</keyword>
<dbReference type="InterPro" id="IPR027417">
    <property type="entry name" value="P-loop_NTPase"/>
</dbReference>
<evidence type="ECO:0000256" key="10">
    <source>
        <dbReference type="ARBA" id="ARBA00034808"/>
    </source>
</evidence>
<evidence type="ECO:0000256" key="11">
    <source>
        <dbReference type="ARBA" id="ARBA00044535"/>
    </source>
</evidence>
<keyword evidence="2" id="KW-0479">Metal-binding</keyword>
<dbReference type="GO" id="GO:0046872">
    <property type="term" value="F:metal ion binding"/>
    <property type="evidence" value="ECO:0007669"/>
    <property type="project" value="UniProtKB-KW"/>
</dbReference>
<evidence type="ECO:0000256" key="8">
    <source>
        <dbReference type="ARBA" id="ARBA00023235"/>
    </source>
</evidence>
<comment type="catalytic activity">
    <reaction evidence="9">
        <text>Couples ATP hydrolysis with the unwinding of duplex DNA by translocating in the 3'-5' direction.</text>
        <dbReference type="EC" id="5.6.2.4"/>
    </reaction>
</comment>
<evidence type="ECO:0000256" key="9">
    <source>
        <dbReference type="ARBA" id="ARBA00034617"/>
    </source>
</evidence>
<dbReference type="CDD" id="cd17920">
    <property type="entry name" value="DEXHc_RecQ"/>
    <property type="match status" value="1"/>
</dbReference>
<dbReference type="Pfam" id="PF16124">
    <property type="entry name" value="RecQ_Zn_bind"/>
    <property type="match status" value="1"/>
</dbReference>
<dbReference type="EC" id="5.6.2.4" evidence="10"/>
<dbReference type="InterPro" id="IPR032284">
    <property type="entry name" value="RecQ_Zn-bd"/>
</dbReference>
<feature type="domain" description="Helicase C-terminal" evidence="14">
    <location>
        <begin position="217"/>
        <end position="371"/>
    </location>
</feature>
<dbReference type="RefSeq" id="WP_132215727.1">
    <property type="nucleotide sequence ID" value="NZ_OX156936.1"/>
</dbReference>
<evidence type="ECO:0000256" key="1">
    <source>
        <dbReference type="ARBA" id="ARBA00005446"/>
    </source>
</evidence>
<dbReference type="OrthoDB" id="9763310at2"/>
<dbReference type="GO" id="GO:0009378">
    <property type="term" value="F:four-way junction helicase activity"/>
    <property type="evidence" value="ECO:0007669"/>
    <property type="project" value="TreeGrafter"/>
</dbReference>
<dbReference type="SUPFAM" id="SSF52540">
    <property type="entry name" value="P-loop containing nucleoside triphosphate hydrolases"/>
    <property type="match status" value="1"/>
</dbReference>
<dbReference type="SMART" id="SM00490">
    <property type="entry name" value="HELICc"/>
    <property type="match status" value="1"/>
</dbReference>
<comment type="caution">
    <text evidence="15">The sequence shown here is derived from an EMBL/GenBank/DDBJ whole genome shotgun (WGS) entry which is preliminary data.</text>
</comment>
<keyword evidence="5 15" id="KW-0347">Helicase</keyword>
<feature type="domain" description="Helicase ATP-binding" evidence="13">
    <location>
        <begin position="25"/>
        <end position="193"/>
    </location>
</feature>
<dbReference type="Proteomes" id="UP000295455">
    <property type="component" value="Unassembled WGS sequence"/>
</dbReference>
<dbReference type="PANTHER" id="PTHR13710:SF105">
    <property type="entry name" value="ATP-DEPENDENT DNA HELICASE Q1"/>
    <property type="match status" value="1"/>
</dbReference>
<dbReference type="NCBIfam" id="TIGR00614">
    <property type="entry name" value="recQ_fam"/>
    <property type="match status" value="1"/>
</dbReference>
<evidence type="ECO:0000259" key="13">
    <source>
        <dbReference type="PROSITE" id="PS51192"/>
    </source>
</evidence>
<dbReference type="GO" id="GO:0006310">
    <property type="term" value="P:DNA recombination"/>
    <property type="evidence" value="ECO:0007669"/>
    <property type="project" value="InterPro"/>
</dbReference>
<dbReference type="Gene3D" id="1.10.10.10">
    <property type="entry name" value="Winged helix-like DNA-binding domain superfamily/Winged helix DNA-binding domain"/>
    <property type="match status" value="1"/>
</dbReference>
<dbReference type="FunFam" id="3.40.50.300:FF:001389">
    <property type="entry name" value="ATP-dependent DNA helicase RecQ"/>
    <property type="match status" value="1"/>
</dbReference>
<dbReference type="InterPro" id="IPR036388">
    <property type="entry name" value="WH-like_DNA-bd_sf"/>
</dbReference>
<keyword evidence="3" id="KW-0547">Nucleotide-binding</keyword>
<accession>A0A4V2QEE9</accession>
<dbReference type="Gene3D" id="3.40.50.300">
    <property type="entry name" value="P-loop containing nucleotide triphosphate hydrolases"/>
    <property type="match status" value="2"/>
</dbReference>
<keyword evidence="8" id="KW-0413">Isomerase</keyword>
<evidence type="ECO:0000256" key="6">
    <source>
        <dbReference type="ARBA" id="ARBA00022840"/>
    </source>
</evidence>
<dbReference type="InterPro" id="IPR014001">
    <property type="entry name" value="Helicase_ATP-bd"/>
</dbReference>
<keyword evidence="16" id="KW-1185">Reference proteome</keyword>
<evidence type="ECO:0000256" key="12">
    <source>
        <dbReference type="ARBA" id="ARBA00044550"/>
    </source>
</evidence>
<dbReference type="PROSITE" id="PS51194">
    <property type="entry name" value="HELICASE_CTER"/>
    <property type="match status" value="1"/>
</dbReference>
<evidence type="ECO:0000256" key="3">
    <source>
        <dbReference type="ARBA" id="ARBA00022741"/>
    </source>
</evidence>
<evidence type="ECO:0000256" key="7">
    <source>
        <dbReference type="ARBA" id="ARBA00023125"/>
    </source>
</evidence>
<reference evidence="15 16" key="1">
    <citation type="submission" date="2019-03" db="EMBL/GenBank/DDBJ databases">
        <title>Genomic Encyclopedia of Type Strains, Phase IV (KMG-IV): sequencing the most valuable type-strain genomes for metagenomic binning, comparative biology and taxonomic classification.</title>
        <authorList>
            <person name="Goeker M."/>
        </authorList>
    </citation>
    <scope>NUCLEOTIDE SEQUENCE [LARGE SCALE GENOMIC DNA]</scope>
    <source>
        <strain evidence="15 16">DSM 18792</strain>
    </source>
</reference>
<dbReference type="GO" id="GO:0005737">
    <property type="term" value="C:cytoplasm"/>
    <property type="evidence" value="ECO:0007669"/>
    <property type="project" value="TreeGrafter"/>
</dbReference>
<keyword evidence="4" id="KW-0378">Hydrolase</keyword>
<evidence type="ECO:0000259" key="14">
    <source>
        <dbReference type="PROSITE" id="PS51194"/>
    </source>
</evidence>
<dbReference type="InterPro" id="IPR004589">
    <property type="entry name" value="DNA_helicase_ATP-dep_RecQ"/>
</dbReference>
<protein>
    <recommendedName>
        <fullName evidence="11">ATP-dependent DNA helicase RecQ</fullName>
        <ecNumber evidence="10">5.6.2.4</ecNumber>
    </recommendedName>
    <alternativeName>
        <fullName evidence="12">DNA 3'-5' helicase RecQ</fullName>
    </alternativeName>
</protein>
<dbReference type="GO" id="GO:0043138">
    <property type="term" value="F:3'-5' DNA helicase activity"/>
    <property type="evidence" value="ECO:0007669"/>
    <property type="project" value="UniProtKB-EC"/>
</dbReference>
<keyword evidence="6" id="KW-0067">ATP-binding</keyword>
<evidence type="ECO:0000313" key="16">
    <source>
        <dbReference type="Proteomes" id="UP000295455"/>
    </source>
</evidence>
<dbReference type="SMART" id="SM00487">
    <property type="entry name" value="DEXDc"/>
    <property type="match status" value="1"/>
</dbReference>
<dbReference type="EMBL" id="SLUP01000002">
    <property type="protein sequence ID" value="TCL67787.1"/>
    <property type="molecule type" value="Genomic_DNA"/>
</dbReference>
<dbReference type="AlphaFoldDB" id="A0A4V2QEE9"/>
<dbReference type="Pfam" id="PF00270">
    <property type="entry name" value="DEAD"/>
    <property type="match status" value="1"/>
</dbReference>
<dbReference type="GO" id="GO:0003677">
    <property type="term" value="F:DNA binding"/>
    <property type="evidence" value="ECO:0007669"/>
    <property type="project" value="UniProtKB-KW"/>
</dbReference>
<sequence>MEQPINILERYWNFTEFRPEQEAIINAVIEGEDTFVLLPTGGGKSLCFQIPALAKEGICVVISPLIALMKDQVQQLNDKGIKAMALTSGITYSQLDTLLDNCIYGNYKFLYLSPERLQQELVQERIKQMNVNLIAVDEAHCISQWGSDFRPAYKNIVLLRQLQPTVNVVALTASATPEVVDDIIKELDFIQPKVFKQSFSRPNLGYMVYHENDKYYRIETILKKYKESSIIYVRNRKLTLEVSTFLNSKKISATHYHGGLTNVEKDTNMNLWLQNQKQVMVATNAFGMGIDKPDVKTVIHLNLPESIESYFQEAGRVGRNGAKAFAVILKNNSDEVLVKNQFLNVLPTVDFVKQVYRKLCSYFQISYGEGAYETFDFDFNTFCKTYNFSPVLSYNSLLLLDRNSVITLSKQFKNKVSAQFIVSSATLFSYLENHTNFNLIVKSMLRMYGGIFDHDTKIDLTKISEKASTSENTVTQALQKLASDEVITLNLAKTDAQVTFIEPREDDKTINRIASIIEQQNELKQFQVKAMLDYVENESVCKSMQLLAYFGEKDTKPCGICSVCTSTKKSVKPQDINTIKNRIIELLENGDQSSRKMISALNCSETELKTVLKLLLEHQIISITPKNTYKLSHL</sequence>
<dbReference type="InterPro" id="IPR011545">
    <property type="entry name" value="DEAD/DEAH_box_helicase_dom"/>
</dbReference>
<dbReference type="GO" id="GO:0030894">
    <property type="term" value="C:replisome"/>
    <property type="evidence" value="ECO:0007669"/>
    <property type="project" value="TreeGrafter"/>
</dbReference>
<organism evidence="15 16">
    <name type="scientific">Mariniflexile fucanivorans</name>
    <dbReference type="NCBI Taxonomy" id="264023"/>
    <lineage>
        <taxon>Bacteria</taxon>
        <taxon>Pseudomonadati</taxon>
        <taxon>Bacteroidota</taxon>
        <taxon>Flavobacteriia</taxon>
        <taxon>Flavobacteriales</taxon>
        <taxon>Flavobacteriaceae</taxon>
        <taxon>Mariniflexile</taxon>
    </lineage>
</organism>
<dbReference type="GO" id="GO:0005524">
    <property type="term" value="F:ATP binding"/>
    <property type="evidence" value="ECO:0007669"/>
    <property type="project" value="UniProtKB-KW"/>
</dbReference>
<proteinExistence type="inferred from homology"/>
<dbReference type="GO" id="GO:0043590">
    <property type="term" value="C:bacterial nucleoid"/>
    <property type="evidence" value="ECO:0007669"/>
    <property type="project" value="TreeGrafter"/>
</dbReference>
<gene>
    <name evidence="15" type="ORF">EV196_102349</name>
</gene>
<dbReference type="InterPro" id="IPR001650">
    <property type="entry name" value="Helicase_C-like"/>
</dbReference>
<dbReference type="GO" id="GO:0006281">
    <property type="term" value="P:DNA repair"/>
    <property type="evidence" value="ECO:0007669"/>
    <property type="project" value="TreeGrafter"/>
</dbReference>
<evidence type="ECO:0000256" key="4">
    <source>
        <dbReference type="ARBA" id="ARBA00022801"/>
    </source>
</evidence>
<evidence type="ECO:0000256" key="5">
    <source>
        <dbReference type="ARBA" id="ARBA00022806"/>
    </source>
</evidence>
<name>A0A4V2QEE9_9FLAO</name>
<evidence type="ECO:0000256" key="2">
    <source>
        <dbReference type="ARBA" id="ARBA00022723"/>
    </source>
</evidence>
<evidence type="ECO:0000313" key="15">
    <source>
        <dbReference type="EMBL" id="TCL67787.1"/>
    </source>
</evidence>
<comment type="similarity">
    <text evidence="1">Belongs to the helicase family. RecQ subfamily.</text>
</comment>
<dbReference type="PANTHER" id="PTHR13710">
    <property type="entry name" value="DNA HELICASE RECQ FAMILY MEMBER"/>
    <property type="match status" value="1"/>
</dbReference>